<protein>
    <submittedName>
        <fullName evidence="3">Short chain dehydrogenase</fullName>
    </submittedName>
</protein>
<proteinExistence type="inferred from homology"/>
<dbReference type="OrthoDB" id="8959163at2"/>
<dbReference type="Gene3D" id="3.40.50.720">
    <property type="entry name" value="NAD(P)-binding Rossmann-like Domain"/>
    <property type="match status" value="1"/>
</dbReference>
<gene>
    <name evidence="3" type="ORF">AFR_11960</name>
</gene>
<sequence length="261" mass="26004">MFKTLAAPDATEFAGKRAVVTGGSRGIGAAIVQRLLDGGATVVTTARKATDETPKAATFLDGDISTLAGVQAFAAAALGELGGVDIVVNNAGAARAHLGGIASITDEEWLDALDLNYLSAVRLNNALLPALREAGAGAGGVIVNISTVAALLPTGPLAHYGAAKAALNAYGKALASELAPAGIRVTTIVPGNIESPGGDAIRQNFADAMGVSLADIAASVPLGRPGDPRDIAEAVAYFASDRAQWVTGATLVVDGGEVPVI</sequence>
<dbReference type="InterPro" id="IPR002347">
    <property type="entry name" value="SDR_fam"/>
</dbReference>
<evidence type="ECO:0000313" key="3">
    <source>
        <dbReference type="EMBL" id="AGZ40681.1"/>
    </source>
</evidence>
<dbReference type="PRINTS" id="PR00080">
    <property type="entry name" value="SDRFAMILY"/>
</dbReference>
<dbReference type="GO" id="GO:0016491">
    <property type="term" value="F:oxidoreductase activity"/>
    <property type="evidence" value="ECO:0007669"/>
    <property type="project" value="UniProtKB-KW"/>
</dbReference>
<dbReference type="Pfam" id="PF13561">
    <property type="entry name" value="adh_short_C2"/>
    <property type="match status" value="1"/>
</dbReference>
<dbReference type="FunFam" id="3.40.50.720:FF:000084">
    <property type="entry name" value="Short-chain dehydrogenase reductase"/>
    <property type="match status" value="1"/>
</dbReference>
<dbReference type="AlphaFoldDB" id="U5VYF9"/>
<dbReference type="PRINTS" id="PR00081">
    <property type="entry name" value="GDHRDH"/>
</dbReference>
<dbReference type="CDD" id="cd05233">
    <property type="entry name" value="SDR_c"/>
    <property type="match status" value="1"/>
</dbReference>
<evidence type="ECO:0000256" key="2">
    <source>
        <dbReference type="ARBA" id="ARBA00023002"/>
    </source>
</evidence>
<dbReference type="PANTHER" id="PTHR43639">
    <property type="entry name" value="OXIDOREDUCTASE, SHORT-CHAIN DEHYDROGENASE/REDUCTASE FAMILY (AFU_ORTHOLOGUE AFUA_5G02870)"/>
    <property type="match status" value="1"/>
</dbReference>
<evidence type="ECO:0000313" key="4">
    <source>
        <dbReference type="Proteomes" id="UP000017746"/>
    </source>
</evidence>
<keyword evidence="2" id="KW-0560">Oxidoreductase</keyword>
<dbReference type="PATRIC" id="fig|1246995.3.peg.2435"/>
<evidence type="ECO:0000256" key="1">
    <source>
        <dbReference type="ARBA" id="ARBA00006484"/>
    </source>
</evidence>
<name>U5VYF9_9ACTN</name>
<reference evidence="3 4" key="1">
    <citation type="journal article" date="2014" name="J. Biotechnol.">
        <title>Complete genome sequence of the actinobacterium Actinoplanes friuliensis HAG 010964, producer of the lipopeptide antibiotic friulimycin.</title>
        <authorList>
            <person name="Ruckert C."/>
            <person name="Szczepanowski R."/>
            <person name="Albersmeier A."/>
            <person name="Goesmann A."/>
            <person name="Fischer N."/>
            <person name="Steinkamper A."/>
            <person name="Puhler A."/>
            <person name="Biener R."/>
            <person name="Schwartz D."/>
            <person name="Kalinowski J."/>
        </authorList>
    </citation>
    <scope>NUCLEOTIDE SEQUENCE [LARGE SCALE GENOMIC DNA]</scope>
    <source>
        <strain evidence="3 4">DSM 7358</strain>
    </source>
</reference>
<dbReference type="STRING" id="1246995.AFR_11960"/>
<dbReference type="HOGENOM" id="CLU_010194_1_2_11"/>
<dbReference type="PANTHER" id="PTHR43639:SF1">
    <property type="entry name" value="SHORT-CHAIN DEHYDROGENASE_REDUCTASE FAMILY PROTEIN"/>
    <property type="match status" value="1"/>
</dbReference>
<dbReference type="Proteomes" id="UP000017746">
    <property type="component" value="Chromosome"/>
</dbReference>
<accession>U5VYF9</accession>
<dbReference type="InterPro" id="IPR036291">
    <property type="entry name" value="NAD(P)-bd_dom_sf"/>
</dbReference>
<dbReference type="NCBIfam" id="NF005095">
    <property type="entry name" value="PRK06523.1"/>
    <property type="match status" value="1"/>
</dbReference>
<dbReference type="EMBL" id="CP006272">
    <property type="protein sequence ID" value="AGZ40681.1"/>
    <property type="molecule type" value="Genomic_DNA"/>
</dbReference>
<dbReference type="SUPFAM" id="SSF51735">
    <property type="entry name" value="NAD(P)-binding Rossmann-fold domains"/>
    <property type="match status" value="1"/>
</dbReference>
<dbReference type="KEGG" id="afs:AFR_11960"/>
<organism evidence="3 4">
    <name type="scientific">Actinoplanes friuliensis DSM 7358</name>
    <dbReference type="NCBI Taxonomy" id="1246995"/>
    <lineage>
        <taxon>Bacteria</taxon>
        <taxon>Bacillati</taxon>
        <taxon>Actinomycetota</taxon>
        <taxon>Actinomycetes</taxon>
        <taxon>Micromonosporales</taxon>
        <taxon>Micromonosporaceae</taxon>
        <taxon>Actinoplanes</taxon>
    </lineage>
</organism>
<keyword evidence="4" id="KW-1185">Reference proteome</keyword>
<dbReference type="eggNOG" id="COG1028">
    <property type="taxonomic scope" value="Bacteria"/>
</dbReference>
<comment type="similarity">
    <text evidence="1">Belongs to the short-chain dehydrogenases/reductases (SDR) family.</text>
</comment>
<dbReference type="RefSeq" id="WP_023360740.1">
    <property type="nucleotide sequence ID" value="NC_022657.1"/>
</dbReference>